<dbReference type="InterPro" id="IPR050534">
    <property type="entry name" value="Coronavir_polyprotein_1ab"/>
</dbReference>
<dbReference type="SMART" id="SM00382">
    <property type="entry name" value="AAA"/>
    <property type="match status" value="1"/>
</dbReference>
<dbReference type="Gene3D" id="3.40.50.300">
    <property type="entry name" value="P-loop containing nucleotide triphosphate hydrolases"/>
    <property type="match status" value="3"/>
</dbReference>
<comment type="function">
    <text evidence="11">A helicase/nuclease that prepares dsDNA breaks (DSB) for recombinational DNA repair. Binds to DSBs and unwinds DNA via a highly rapid and processive ATP-dependent bidirectional helicase activity. Unwinds dsDNA until it encounters a Chi (crossover hotspot instigator) sequence from the 3' direction. Cuts ssDNA a few nucleotides 3' to the Chi site. The properties and activities of the enzyme are changed at Chi. The Chi-altered holoenzyme produces a long 3'-ssDNA overhang and facilitates RecA-binding to the ssDNA for homologous DNA recombination and repair. Holoenzyme degrades any linearized DNA that is unable to undergo homologous recombination. In the holoenzyme this subunit has ssDNA-dependent ATPase and 5'-3' helicase activity. When added to pre-assembled RecBC greatly stimulates nuclease activity and augments holoenzyme processivity. Negatively regulates the RecA-loading ability of RecBCD.</text>
</comment>
<evidence type="ECO:0000313" key="13">
    <source>
        <dbReference type="EMBL" id="MDH1334307.1"/>
    </source>
</evidence>
<dbReference type="PANTHER" id="PTHR43788:SF6">
    <property type="entry name" value="DNA HELICASE B"/>
    <property type="match status" value="1"/>
</dbReference>
<evidence type="ECO:0000256" key="10">
    <source>
        <dbReference type="ARBA" id="ARBA00023235"/>
    </source>
</evidence>
<evidence type="ECO:0000256" key="5">
    <source>
        <dbReference type="ARBA" id="ARBA00022806"/>
    </source>
</evidence>
<dbReference type="GO" id="GO:0008854">
    <property type="term" value="F:exodeoxyribonuclease V activity"/>
    <property type="evidence" value="ECO:0007669"/>
    <property type="project" value="InterPro"/>
</dbReference>
<evidence type="ECO:0000256" key="2">
    <source>
        <dbReference type="ARBA" id="ARBA00022741"/>
    </source>
</evidence>
<evidence type="ECO:0000256" key="11">
    <source>
        <dbReference type="HAMAP-Rule" id="MF_01487"/>
    </source>
</evidence>
<accession>A0AA42TNW2</accession>
<feature type="domain" description="AAA+ ATPase" evidence="12">
    <location>
        <begin position="219"/>
        <end position="388"/>
    </location>
</feature>
<sequence length="695" mass="74650">MKGRRKADLQTLDLFAAPADGDTIALGTTDWLAALERLADAGLLRRLDSALAAFVAAQDAEAGPELLVATAVLAQMEGRGHSCLPLKALAGDPNQILAWPKEAERLQQSLWEQLPGRLADWLQALRRSPVVRVVQPGTVVADRGQPLVLLDGAAPLLYLRRYWDYERSVATHMAQRTAADAVVLDEPRVREWLGRLFSSSAAAANAVDWQKLACALALRGHMSVITGGPGTGKTYTAARLLALLFATAPDAAQLRVALAAPTGKAAARLKQSIDSSLLELKEAVGRELDLEALVKRMGAARTLHSLLGARPDTRRFAHHAGNPLDVDVLIVDEASMIHLEMMAALLQALPPTARLILLGDKDQLASVEAGAVLGDLCRDAQRGNYAPDTATYVERVTGQSLPAQYLAPARALPLAQHTVMLRESRRFGGPIGLLAQAVNAGDAPSAMALLRTQTQAGPHAELWAREGGEVEAVVRSAVQGRGGMASYAAYAEVLAQHGQGKGRGFATEAEHQQWVREVLAAFDRYRLLCAVRDGNWGMAGLNRAVEQALQAMGAIRKEGEWYMGRPVMVTRNDAQLGVFNGDIGMALPSFADPARLRVYFMQGEQLHHVSTARLAHVETAFAMTVHKSQGSEFEHTALVLAAQGGNVLSRELVYTGITRARKAFSLWTEVPGLLVSAMGSPTQRSSGLLGFMERA</sequence>
<keyword evidence="9 11" id="KW-0234">DNA repair</keyword>
<dbReference type="Proteomes" id="UP001161065">
    <property type="component" value="Unassembled WGS sequence"/>
</dbReference>
<comment type="caution">
    <text evidence="13">The sequence shown here is derived from an EMBL/GenBank/DDBJ whole genome shotgun (WGS) entry which is preliminary data.</text>
</comment>
<proteinExistence type="inferred from homology"/>
<reference evidence="13" key="1">
    <citation type="submission" date="2022-09" db="EMBL/GenBank/DDBJ databases">
        <title>Intensive care unit water sources are persistently colonized with multi-drug resistant bacteria and are the site of extensive horizontal gene transfer of antibiotic resistance genes.</title>
        <authorList>
            <person name="Diorio-Toth L."/>
        </authorList>
    </citation>
    <scope>NUCLEOTIDE SEQUENCE</scope>
    <source>
        <strain evidence="13">GD03832</strain>
    </source>
</reference>
<dbReference type="InterPro" id="IPR027417">
    <property type="entry name" value="P-loop_NTPase"/>
</dbReference>
<dbReference type="Pfam" id="PF21185">
    <property type="entry name" value="RecD_N"/>
    <property type="match status" value="1"/>
</dbReference>
<protein>
    <recommendedName>
        <fullName evidence="11">RecBCD enzyme subunit RecD</fullName>
        <ecNumber evidence="11">5.6.2.3</ecNumber>
    </recommendedName>
    <alternativeName>
        <fullName evidence="11">DNA 5'-3' helicase subunit RecD</fullName>
    </alternativeName>
    <alternativeName>
        <fullName evidence="11">Exonuclease V subunit RecD</fullName>
        <shortName evidence="11">ExoV subunit RecD</shortName>
    </alternativeName>
    <alternativeName>
        <fullName evidence="11">Helicase/nuclease RecBCD subunit RecD</fullName>
    </alternativeName>
</protein>
<dbReference type="GO" id="GO:0000724">
    <property type="term" value="P:double-strand break repair via homologous recombination"/>
    <property type="evidence" value="ECO:0007669"/>
    <property type="project" value="UniProtKB-UniRule"/>
</dbReference>
<dbReference type="PANTHER" id="PTHR43788">
    <property type="entry name" value="DNA2/NAM7 HELICASE FAMILY MEMBER"/>
    <property type="match status" value="1"/>
</dbReference>
<feature type="binding site" evidence="11">
    <location>
        <begin position="227"/>
        <end position="234"/>
    </location>
    <ligand>
        <name>ATP</name>
        <dbReference type="ChEBI" id="CHEBI:30616"/>
    </ligand>
</feature>
<comment type="similarity">
    <text evidence="11">Belongs to the RecD family.</text>
</comment>
<evidence type="ECO:0000256" key="8">
    <source>
        <dbReference type="ARBA" id="ARBA00023125"/>
    </source>
</evidence>
<comment type="catalytic activity">
    <reaction evidence="11">
        <text>ATP + H2O = ADP + phosphate + H(+)</text>
        <dbReference type="Rhea" id="RHEA:13065"/>
        <dbReference type="ChEBI" id="CHEBI:15377"/>
        <dbReference type="ChEBI" id="CHEBI:15378"/>
        <dbReference type="ChEBI" id="CHEBI:30616"/>
        <dbReference type="ChEBI" id="CHEBI:43474"/>
        <dbReference type="ChEBI" id="CHEBI:456216"/>
        <dbReference type="EC" id="5.6.2.3"/>
    </reaction>
</comment>
<evidence type="ECO:0000313" key="14">
    <source>
        <dbReference type="Proteomes" id="UP001161065"/>
    </source>
</evidence>
<keyword evidence="2 11" id="KW-0547">Nucleotide-binding</keyword>
<keyword evidence="4 11" id="KW-0378">Hydrolase</keyword>
<keyword evidence="1 11" id="KW-0540">Nuclease</keyword>
<dbReference type="InterPro" id="IPR003593">
    <property type="entry name" value="AAA+_ATPase"/>
</dbReference>
<keyword evidence="6 11" id="KW-0269">Exonuclease</keyword>
<evidence type="ECO:0000256" key="6">
    <source>
        <dbReference type="ARBA" id="ARBA00022839"/>
    </source>
</evidence>
<keyword evidence="8 11" id="KW-0238">DNA-binding</keyword>
<dbReference type="RefSeq" id="WP_280008007.1">
    <property type="nucleotide sequence ID" value="NZ_JAOCEK010000005.1"/>
</dbReference>
<dbReference type="Pfam" id="PF13245">
    <property type="entry name" value="AAA_19"/>
    <property type="match status" value="1"/>
</dbReference>
<dbReference type="Pfam" id="PF13538">
    <property type="entry name" value="UvrD_C_2"/>
    <property type="match status" value="1"/>
</dbReference>
<dbReference type="EC" id="5.6.2.3" evidence="11"/>
<dbReference type="GO" id="GO:0017116">
    <property type="term" value="F:single-stranded DNA helicase activity"/>
    <property type="evidence" value="ECO:0007669"/>
    <property type="project" value="TreeGrafter"/>
</dbReference>
<dbReference type="CDD" id="cd18809">
    <property type="entry name" value="SF1_C_RecD"/>
    <property type="match status" value="1"/>
</dbReference>
<dbReference type="GO" id="GO:0043139">
    <property type="term" value="F:5'-3' DNA helicase activity"/>
    <property type="evidence" value="ECO:0007669"/>
    <property type="project" value="UniProtKB-UniRule"/>
</dbReference>
<dbReference type="NCBIfam" id="TIGR01447">
    <property type="entry name" value="recD"/>
    <property type="match status" value="1"/>
</dbReference>
<evidence type="ECO:0000256" key="9">
    <source>
        <dbReference type="ARBA" id="ARBA00023204"/>
    </source>
</evidence>
<dbReference type="Gene3D" id="1.10.10.1020">
    <property type="entry name" value="RecBCD complex, subunit RecD, N-terminal domain"/>
    <property type="match status" value="1"/>
</dbReference>
<keyword evidence="10 11" id="KW-0413">Isomerase</keyword>
<dbReference type="InterPro" id="IPR006344">
    <property type="entry name" value="RecD"/>
</dbReference>
<dbReference type="InterPro" id="IPR041851">
    <property type="entry name" value="RecD_N_sf"/>
</dbReference>
<name>A0AA42TNW2_9BURK</name>
<dbReference type="HAMAP" id="MF_01487">
    <property type="entry name" value="RecD"/>
    <property type="match status" value="1"/>
</dbReference>
<evidence type="ECO:0000256" key="4">
    <source>
        <dbReference type="ARBA" id="ARBA00022801"/>
    </source>
</evidence>
<comment type="subunit">
    <text evidence="11">Heterotrimer of RecB, RecC and RecD. All subunits contribute to DNA-binding.</text>
</comment>
<keyword evidence="3 11" id="KW-0227">DNA damage</keyword>
<dbReference type="GO" id="GO:0009338">
    <property type="term" value="C:exodeoxyribonuclease V complex"/>
    <property type="evidence" value="ECO:0007669"/>
    <property type="project" value="InterPro"/>
</dbReference>
<keyword evidence="5 11" id="KW-0347">Helicase</keyword>
<dbReference type="CDD" id="cd17933">
    <property type="entry name" value="DEXSc_RecD-like"/>
    <property type="match status" value="1"/>
</dbReference>
<dbReference type="GO" id="GO:0005524">
    <property type="term" value="F:ATP binding"/>
    <property type="evidence" value="ECO:0007669"/>
    <property type="project" value="UniProtKB-UniRule"/>
</dbReference>
<evidence type="ECO:0000256" key="7">
    <source>
        <dbReference type="ARBA" id="ARBA00022840"/>
    </source>
</evidence>
<dbReference type="GO" id="GO:0003677">
    <property type="term" value="F:DNA binding"/>
    <property type="evidence" value="ECO:0007669"/>
    <property type="project" value="UniProtKB-UniRule"/>
</dbReference>
<dbReference type="AlphaFoldDB" id="A0AA42TNW2"/>
<dbReference type="InterPro" id="IPR027785">
    <property type="entry name" value="UvrD-like_helicase_C"/>
</dbReference>
<keyword evidence="7 11" id="KW-0067">ATP-binding</keyword>
<organism evidence="13 14">
    <name type="scientific">Comamonas thiooxydans</name>
    <dbReference type="NCBI Taxonomy" id="363952"/>
    <lineage>
        <taxon>Bacteria</taxon>
        <taxon>Pseudomonadati</taxon>
        <taxon>Pseudomonadota</taxon>
        <taxon>Betaproteobacteria</taxon>
        <taxon>Burkholderiales</taxon>
        <taxon>Comamonadaceae</taxon>
        <taxon>Comamonas</taxon>
    </lineage>
</organism>
<evidence type="ECO:0000256" key="1">
    <source>
        <dbReference type="ARBA" id="ARBA00022722"/>
    </source>
</evidence>
<dbReference type="EMBL" id="JAOCEK010000005">
    <property type="protein sequence ID" value="MDH1334307.1"/>
    <property type="molecule type" value="Genomic_DNA"/>
</dbReference>
<dbReference type="InterPro" id="IPR049550">
    <property type="entry name" value="RecD_N"/>
</dbReference>
<evidence type="ECO:0000256" key="3">
    <source>
        <dbReference type="ARBA" id="ARBA00022763"/>
    </source>
</evidence>
<evidence type="ECO:0000259" key="12">
    <source>
        <dbReference type="SMART" id="SM00382"/>
    </source>
</evidence>
<comment type="miscellaneous">
    <text evidence="11">In the RecBCD complex, RecB has a slow 3'-5' helicase, an exonuclease activity and loads RecA onto ssDNA, RecD has a fast 5'-3' helicase activity, while RecC stimulates the ATPase and processivity of the RecB helicase and contributes to recognition of the Chi site.</text>
</comment>
<gene>
    <name evidence="11 13" type="primary">recD</name>
    <name evidence="13" type="ORF">N5D63_09130</name>
</gene>
<dbReference type="SUPFAM" id="SSF52540">
    <property type="entry name" value="P-loop containing nucleoside triphosphate hydrolases"/>
    <property type="match status" value="2"/>
</dbReference>